<dbReference type="GO" id="GO:0005886">
    <property type="term" value="C:plasma membrane"/>
    <property type="evidence" value="ECO:0007669"/>
    <property type="project" value="UniProtKB-SubCell"/>
</dbReference>
<dbReference type="Proteomes" id="UP000231179">
    <property type="component" value="Chromosome"/>
</dbReference>
<evidence type="ECO:0000256" key="6">
    <source>
        <dbReference type="SAM" id="MobiDB-lite"/>
    </source>
</evidence>
<evidence type="ECO:0000313" key="9">
    <source>
        <dbReference type="Proteomes" id="UP000231179"/>
    </source>
</evidence>
<evidence type="ECO:0000256" key="7">
    <source>
        <dbReference type="SAM" id="Phobius"/>
    </source>
</evidence>
<dbReference type="NCBIfam" id="NF043063">
    <property type="entry name" value="MMSYN1_0411"/>
    <property type="match status" value="1"/>
</dbReference>
<organism evidence="8 9">
    <name type="scientific">Spiroplasma clarkii</name>
    <dbReference type="NCBI Taxonomy" id="2139"/>
    <lineage>
        <taxon>Bacteria</taxon>
        <taxon>Bacillati</taxon>
        <taxon>Mycoplasmatota</taxon>
        <taxon>Mollicutes</taxon>
        <taxon>Entomoplasmatales</taxon>
        <taxon>Spiroplasmataceae</taxon>
        <taxon>Spiroplasma</taxon>
    </lineage>
</organism>
<reference evidence="8 9" key="1">
    <citation type="submission" date="2017-11" db="EMBL/GenBank/DDBJ databases">
        <title>Complete genome sequence of Spiroplasma clarkii CN-5 (DSM 19994).</title>
        <authorList>
            <person name="Tsai Y.-M."/>
            <person name="Chang A."/>
            <person name="Lo W.-S."/>
            <person name="Kuo C.-H."/>
        </authorList>
    </citation>
    <scope>NUCLEOTIDE SEQUENCE [LARGE SCALE GENOMIC DNA]</scope>
    <source>
        <strain evidence="8 9">CN-5</strain>
    </source>
</reference>
<evidence type="ECO:0000256" key="4">
    <source>
        <dbReference type="ARBA" id="ARBA00022989"/>
    </source>
</evidence>
<evidence type="ECO:0000256" key="2">
    <source>
        <dbReference type="ARBA" id="ARBA00022475"/>
    </source>
</evidence>
<dbReference type="AlphaFoldDB" id="A0A2K8KH96"/>
<feature type="compositionally biased region" description="Basic residues" evidence="6">
    <location>
        <begin position="542"/>
        <end position="552"/>
    </location>
</feature>
<evidence type="ECO:0000256" key="3">
    <source>
        <dbReference type="ARBA" id="ARBA00022692"/>
    </source>
</evidence>
<evidence type="ECO:0000256" key="1">
    <source>
        <dbReference type="ARBA" id="ARBA00004651"/>
    </source>
</evidence>
<keyword evidence="9" id="KW-1185">Reference proteome</keyword>
<sequence length="562" mass="64129">MKDTAKVTEQTEALDEVVEQIHEEFSSKEEEKAIKKVAKALIKDKNQIDLSHIEHKIMSRREQILLVQTYFKTKFWRDLAWLTLAAFLVTIAFDYFISSTGRVGLFPAGIGAIARFFAIWTFKSNTQMQSSFYFIYYFAMNIPLFIFGYIKLGKKFTYTTILFIGLQIAFDQILQLIPVVNPNSFHFIVNYKLLSGIQGSWNSGIWLFIFGTLGGVLVGSAYALVYKIGSSTGGSDFFTMYFSNIKNKPIGTLNRNVNFIILALVIVLNTAILPVSMVTPDVKVNILQSISVEDALKRLDKNNLDLVRSMLEYAQANRAYINGNWDPQFLFNLGINSNIPDGDVIQAIWDNFNTAPTTFNQTQAYQYLVQFVCKDGYGDVLPLSIVARIKLAYIFGPSLFSSIALVLCSAVATNTLYPKYKARTYLITTNKPKEINKILLNKGFQNDILTWEATNRINKNYLHRSVLMVAMSVMSWDLLEKDVFLADPQAKINILKTKDVKGIFNYEIKTNDERDVIHRKVSTDDAELEKIRQIAIVKYNKEHKRKIRKKQKKSDNQDSSQV</sequence>
<feature type="transmembrane region" description="Helical" evidence="7">
    <location>
        <begin position="257"/>
        <end position="278"/>
    </location>
</feature>
<dbReference type="RefSeq" id="WP_100254588.1">
    <property type="nucleotide sequence ID" value="NZ_CP024870.1"/>
</dbReference>
<dbReference type="InterPro" id="IPR051461">
    <property type="entry name" value="UPF0750_membrane"/>
</dbReference>
<feature type="transmembrane region" description="Helical" evidence="7">
    <location>
        <begin position="79"/>
        <end position="97"/>
    </location>
</feature>
<keyword evidence="3 7" id="KW-0812">Transmembrane</keyword>
<dbReference type="Pfam" id="PF02588">
    <property type="entry name" value="YitT_membrane"/>
    <property type="match status" value="1"/>
</dbReference>
<evidence type="ECO:0000256" key="5">
    <source>
        <dbReference type="ARBA" id="ARBA00023136"/>
    </source>
</evidence>
<feature type="transmembrane region" description="Helical" evidence="7">
    <location>
        <begin position="134"/>
        <end position="150"/>
    </location>
</feature>
<proteinExistence type="predicted"/>
<keyword evidence="2" id="KW-1003">Cell membrane</keyword>
<feature type="transmembrane region" description="Helical" evidence="7">
    <location>
        <begin position="201"/>
        <end position="225"/>
    </location>
</feature>
<name>A0A2K8KH96_9MOLU</name>
<feature type="transmembrane region" description="Helical" evidence="7">
    <location>
        <begin position="391"/>
        <end position="412"/>
    </location>
</feature>
<dbReference type="InterPro" id="IPR003740">
    <property type="entry name" value="YitT"/>
</dbReference>
<feature type="region of interest" description="Disordered" evidence="6">
    <location>
        <begin position="542"/>
        <end position="562"/>
    </location>
</feature>
<comment type="subcellular location">
    <subcellularLocation>
        <location evidence="1">Cell membrane</location>
        <topology evidence="1">Multi-pass membrane protein</topology>
    </subcellularLocation>
</comment>
<gene>
    <name evidence="8" type="ORF">SCLAR_v1c07310</name>
</gene>
<keyword evidence="4 7" id="KW-1133">Transmembrane helix</keyword>
<accession>A0A2K8KH96</accession>
<dbReference type="PANTHER" id="PTHR33545">
    <property type="entry name" value="UPF0750 MEMBRANE PROTEIN YITT-RELATED"/>
    <property type="match status" value="1"/>
</dbReference>
<keyword evidence="5 7" id="KW-0472">Membrane</keyword>
<feature type="transmembrane region" description="Helical" evidence="7">
    <location>
        <begin position="103"/>
        <end position="122"/>
    </location>
</feature>
<evidence type="ECO:0008006" key="10">
    <source>
        <dbReference type="Google" id="ProtNLM"/>
    </source>
</evidence>
<dbReference type="EMBL" id="CP024870">
    <property type="protein sequence ID" value="ATX71048.1"/>
    <property type="molecule type" value="Genomic_DNA"/>
</dbReference>
<protein>
    <recommendedName>
        <fullName evidence="10">YitT family protein</fullName>
    </recommendedName>
</protein>
<dbReference type="PANTHER" id="PTHR33545:SF5">
    <property type="entry name" value="UPF0750 MEMBRANE PROTEIN YITT"/>
    <property type="match status" value="1"/>
</dbReference>
<evidence type="ECO:0000313" key="8">
    <source>
        <dbReference type="EMBL" id="ATX71048.1"/>
    </source>
</evidence>